<dbReference type="EMBL" id="HBIB01039202">
    <property type="protein sequence ID" value="CAE0263222.1"/>
    <property type="molecule type" value="Transcribed_RNA"/>
</dbReference>
<dbReference type="SUPFAM" id="SSF144000">
    <property type="entry name" value="Oxysterol-binding protein-like"/>
    <property type="match status" value="1"/>
</dbReference>
<accession>A0A7S3GE30</accession>
<dbReference type="Gene3D" id="2.40.160.120">
    <property type="match status" value="1"/>
</dbReference>
<dbReference type="AlphaFoldDB" id="A0A7S3GE30"/>
<dbReference type="GO" id="GO:0032934">
    <property type="term" value="F:sterol binding"/>
    <property type="evidence" value="ECO:0007669"/>
    <property type="project" value="TreeGrafter"/>
</dbReference>
<evidence type="ECO:0000313" key="3">
    <source>
        <dbReference type="EMBL" id="CAE0263222.1"/>
    </source>
</evidence>
<dbReference type="InterPro" id="IPR000648">
    <property type="entry name" value="Oxysterol-bd"/>
</dbReference>
<dbReference type="EMBL" id="HBIB01039201">
    <property type="protein sequence ID" value="CAE0263221.1"/>
    <property type="molecule type" value="Transcribed_RNA"/>
</dbReference>
<reference evidence="2" key="1">
    <citation type="submission" date="2021-01" db="EMBL/GenBank/DDBJ databases">
        <authorList>
            <person name="Corre E."/>
            <person name="Pelletier E."/>
            <person name="Niang G."/>
            <person name="Scheremetjew M."/>
            <person name="Finn R."/>
            <person name="Kale V."/>
            <person name="Holt S."/>
            <person name="Cochrane G."/>
            <person name="Meng A."/>
            <person name="Brown T."/>
            <person name="Cohen L."/>
        </authorList>
    </citation>
    <scope>NUCLEOTIDE SEQUENCE</scope>
    <source>
        <strain evidence="2">NIES-2562</strain>
    </source>
</reference>
<dbReference type="Gene3D" id="6.10.140.1150">
    <property type="match status" value="1"/>
</dbReference>
<sequence>MARESLDIRDDDAAAGGEAVSGGFKYSKEEVKEQRKATLEFLKRVGKSLFTGKDLVSVSMPVTLFEPRSFLERVTDVWSFAPHYLRLANETGDKVERFKLIMAMAIASLRQTVIARKPFNPILGETFEASFEDGAQIFAEQTSHHPPVSHYEVDGPNGDYHIDGYAAWSASLKGPNSLKGHQTGPINIRLRDGTEYTYNLPYLVLQGIMVGTRVLQYEGVMKFRDISNNLECDLAFNPDKAGGFFKSLFSRKKRAPADTISGECKRGEETLFEVQGSWLSHLECNGKRYWTIDEVKKSTPTLVDNPLPSDCRYREDLIALKSGDQKTAQKAKEDMENKQRFERKLRKEHSKKMKKQNK</sequence>
<gene>
    <name evidence="2" type="ORF">PBIL07802_LOCUS25518</name>
    <name evidence="3" type="ORF">PBIL07802_LOCUS25519</name>
</gene>
<evidence type="ECO:0008006" key="4">
    <source>
        <dbReference type="Google" id="ProtNLM"/>
    </source>
</evidence>
<proteinExistence type="predicted"/>
<feature type="region of interest" description="Disordered" evidence="1">
    <location>
        <begin position="323"/>
        <end position="358"/>
    </location>
</feature>
<name>A0A7S3GE30_9EUKA</name>
<feature type="compositionally biased region" description="Basic residues" evidence="1">
    <location>
        <begin position="343"/>
        <end position="358"/>
    </location>
</feature>
<dbReference type="GO" id="GO:0005829">
    <property type="term" value="C:cytosol"/>
    <property type="evidence" value="ECO:0007669"/>
    <property type="project" value="TreeGrafter"/>
</dbReference>
<dbReference type="Pfam" id="PF01237">
    <property type="entry name" value="Oxysterol_BP"/>
    <property type="match status" value="1"/>
</dbReference>
<feature type="region of interest" description="Disordered" evidence="1">
    <location>
        <begin position="1"/>
        <end position="20"/>
    </location>
</feature>
<feature type="compositionally biased region" description="Basic and acidic residues" evidence="1">
    <location>
        <begin position="1"/>
        <end position="12"/>
    </location>
</feature>
<dbReference type="GO" id="GO:0016020">
    <property type="term" value="C:membrane"/>
    <property type="evidence" value="ECO:0007669"/>
    <property type="project" value="TreeGrafter"/>
</dbReference>
<dbReference type="PANTHER" id="PTHR10972:SF148">
    <property type="entry name" value="OXYSTEROL-BINDING PROTEIN 9"/>
    <property type="match status" value="1"/>
</dbReference>
<protein>
    <recommendedName>
        <fullName evidence="4">Oxysterol-binding protein</fullName>
    </recommendedName>
</protein>
<evidence type="ECO:0000256" key="1">
    <source>
        <dbReference type="SAM" id="MobiDB-lite"/>
    </source>
</evidence>
<evidence type="ECO:0000313" key="2">
    <source>
        <dbReference type="EMBL" id="CAE0263221.1"/>
    </source>
</evidence>
<dbReference type="PANTHER" id="PTHR10972">
    <property type="entry name" value="OXYSTEROL-BINDING PROTEIN-RELATED"/>
    <property type="match status" value="1"/>
</dbReference>
<organism evidence="2">
    <name type="scientific">Palpitomonas bilix</name>
    <dbReference type="NCBI Taxonomy" id="652834"/>
    <lineage>
        <taxon>Eukaryota</taxon>
        <taxon>Eukaryota incertae sedis</taxon>
    </lineage>
</organism>
<feature type="compositionally biased region" description="Basic and acidic residues" evidence="1">
    <location>
        <begin position="330"/>
        <end position="342"/>
    </location>
</feature>
<dbReference type="InterPro" id="IPR037239">
    <property type="entry name" value="OSBP_sf"/>
</dbReference>